<dbReference type="Proteomes" id="UP000195807">
    <property type="component" value="Chromosome"/>
</dbReference>
<dbReference type="AlphaFoldDB" id="A0A1Z1FA73"/>
<sequence>MPWHKHRPATAHHYGPAYRRIRKRLLAGDPDCAICGERPAKIADHRQPICMGGETTAANMQPVCIPCSLSKTGKEGAAMRAAKRRARQRQERKA</sequence>
<accession>A0A1Z1FA73</accession>
<feature type="domain" description="HNH nuclease" evidence="1">
    <location>
        <begin position="20"/>
        <end position="69"/>
    </location>
</feature>
<evidence type="ECO:0000313" key="3">
    <source>
        <dbReference type="Proteomes" id="UP000195807"/>
    </source>
</evidence>
<evidence type="ECO:0000313" key="2">
    <source>
        <dbReference type="EMBL" id="ARU15626.1"/>
    </source>
</evidence>
<gene>
    <name evidence="2" type="ORF">A9D14_04820</name>
</gene>
<proteinExistence type="predicted"/>
<name>A0A1Z1FA73_9SPHN</name>
<keyword evidence="3" id="KW-1185">Reference proteome</keyword>
<organism evidence="2 3">
    <name type="scientific">Croceicoccus marinus</name>
    <dbReference type="NCBI Taxonomy" id="450378"/>
    <lineage>
        <taxon>Bacteria</taxon>
        <taxon>Pseudomonadati</taxon>
        <taxon>Pseudomonadota</taxon>
        <taxon>Alphaproteobacteria</taxon>
        <taxon>Sphingomonadales</taxon>
        <taxon>Erythrobacteraceae</taxon>
        <taxon>Croceicoccus</taxon>
    </lineage>
</organism>
<reference evidence="2 3" key="1">
    <citation type="submission" date="2017-01" db="EMBL/GenBank/DDBJ databases">
        <title>Complete genome sequence of esterase-producing bacterium Croceicoccus marinus E4A9.</title>
        <authorList>
            <person name="Wu Y.-H."/>
            <person name="Cheng H."/>
            <person name="Xu L."/>
            <person name="Huo Y.-Y."/>
            <person name="Wang C.-S."/>
            <person name="Xu X.-W."/>
        </authorList>
    </citation>
    <scope>NUCLEOTIDE SEQUENCE [LARGE SCALE GENOMIC DNA]</scope>
    <source>
        <strain evidence="2 3">E4A9</strain>
    </source>
</reference>
<dbReference type="SMART" id="SM00507">
    <property type="entry name" value="HNHc"/>
    <property type="match status" value="1"/>
</dbReference>
<dbReference type="KEGG" id="cman:A9D14_04820"/>
<dbReference type="EMBL" id="CP019602">
    <property type="protein sequence ID" value="ARU15626.1"/>
    <property type="molecule type" value="Genomic_DNA"/>
</dbReference>
<dbReference type="Gene3D" id="1.10.30.50">
    <property type="match status" value="1"/>
</dbReference>
<dbReference type="InterPro" id="IPR003615">
    <property type="entry name" value="HNH_nuc"/>
</dbReference>
<protein>
    <recommendedName>
        <fullName evidence="1">HNH nuclease domain-containing protein</fullName>
    </recommendedName>
</protein>
<dbReference type="CDD" id="cd00085">
    <property type="entry name" value="HNHc"/>
    <property type="match status" value="1"/>
</dbReference>
<evidence type="ECO:0000259" key="1">
    <source>
        <dbReference type="SMART" id="SM00507"/>
    </source>
</evidence>